<reference evidence="9 10" key="1">
    <citation type="submission" date="2016-11" db="EMBL/GenBank/DDBJ databases">
        <authorList>
            <person name="Jaros S."/>
            <person name="Januszkiewicz K."/>
            <person name="Wedrychowicz H."/>
        </authorList>
    </citation>
    <scope>NUCLEOTIDE SEQUENCE [LARGE SCALE GENOMIC DNA]</scope>
    <source>
        <strain evidence="9 10">DSM 29589</strain>
    </source>
</reference>
<dbReference type="PANTHER" id="PTHR30472:SF19">
    <property type="entry name" value="PETROBACTIN IMPORT SYSTEM PERMEASE PROTEIN YCLO"/>
    <property type="match status" value="1"/>
</dbReference>
<dbReference type="PANTHER" id="PTHR30472">
    <property type="entry name" value="FERRIC ENTEROBACTIN TRANSPORT SYSTEM PERMEASE PROTEIN"/>
    <property type="match status" value="1"/>
</dbReference>
<organism evidence="9 10">
    <name type="scientific">Roseovarius pacificus</name>
    <dbReference type="NCBI Taxonomy" id="337701"/>
    <lineage>
        <taxon>Bacteria</taxon>
        <taxon>Pseudomonadati</taxon>
        <taxon>Pseudomonadota</taxon>
        <taxon>Alphaproteobacteria</taxon>
        <taxon>Rhodobacterales</taxon>
        <taxon>Roseobacteraceae</taxon>
        <taxon>Roseovarius</taxon>
    </lineage>
</organism>
<keyword evidence="4" id="KW-1003">Cell membrane</keyword>
<keyword evidence="6 8" id="KW-1133">Transmembrane helix</keyword>
<evidence type="ECO:0000256" key="1">
    <source>
        <dbReference type="ARBA" id="ARBA00004651"/>
    </source>
</evidence>
<evidence type="ECO:0000256" key="5">
    <source>
        <dbReference type="ARBA" id="ARBA00022692"/>
    </source>
</evidence>
<dbReference type="Proteomes" id="UP000183974">
    <property type="component" value="Unassembled WGS sequence"/>
</dbReference>
<feature type="transmembrane region" description="Helical" evidence="8">
    <location>
        <begin position="166"/>
        <end position="190"/>
    </location>
</feature>
<dbReference type="OrthoDB" id="9796260at2"/>
<dbReference type="GO" id="GO:0022857">
    <property type="term" value="F:transmembrane transporter activity"/>
    <property type="evidence" value="ECO:0007669"/>
    <property type="project" value="InterPro"/>
</dbReference>
<dbReference type="InterPro" id="IPR037294">
    <property type="entry name" value="ABC_BtuC-like"/>
</dbReference>
<evidence type="ECO:0000256" key="7">
    <source>
        <dbReference type="ARBA" id="ARBA00023136"/>
    </source>
</evidence>
<comment type="similarity">
    <text evidence="2">Belongs to the binding-protein-dependent transport system permease family. FecCD subfamily.</text>
</comment>
<dbReference type="Pfam" id="PF01032">
    <property type="entry name" value="FecCD"/>
    <property type="match status" value="1"/>
</dbReference>
<accession>A0A1M6Y8U7</accession>
<dbReference type="Gene3D" id="1.10.3470.10">
    <property type="entry name" value="ABC transporter involved in vitamin B12 uptake, BtuC"/>
    <property type="match status" value="1"/>
</dbReference>
<gene>
    <name evidence="9" type="ORF">SAMN05444398_101751</name>
</gene>
<feature type="transmembrane region" description="Helical" evidence="8">
    <location>
        <begin position="40"/>
        <end position="63"/>
    </location>
</feature>
<evidence type="ECO:0000256" key="2">
    <source>
        <dbReference type="ARBA" id="ARBA00007935"/>
    </source>
</evidence>
<feature type="transmembrane region" description="Helical" evidence="8">
    <location>
        <begin position="262"/>
        <end position="282"/>
    </location>
</feature>
<keyword evidence="7 8" id="KW-0472">Membrane</keyword>
<dbReference type="STRING" id="337701.SAMN05444398_101751"/>
<dbReference type="RefSeq" id="WP_073033712.1">
    <property type="nucleotide sequence ID" value="NZ_BMLR01000001.1"/>
</dbReference>
<evidence type="ECO:0000256" key="3">
    <source>
        <dbReference type="ARBA" id="ARBA00022448"/>
    </source>
</evidence>
<feature type="transmembrane region" description="Helical" evidence="8">
    <location>
        <begin position="291"/>
        <end position="309"/>
    </location>
</feature>
<evidence type="ECO:0000256" key="8">
    <source>
        <dbReference type="SAM" id="Phobius"/>
    </source>
</evidence>
<evidence type="ECO:0000313" key="9">
    <source>
        <dbReference type="EMBL" id="SHL14621.1"/>
    </source>
</evidence>
<name>A0A1M6Y8U7_9RHOB</name>
<sequence length="314" mass="33099">MIKRRVTWLALAMLALSAGFLLWQLKGPTGFILTLRGTKLATLIMVGAATGAATILFQTVAANQLLTPGLVGFDALYVFLQTLLVFLLGGVGYAAIPAAAGFLAEAGLMILVAVIVFRLLFRNGGADVIRILLTGVILGIMLRGLAELLQRLLDPAEFSVVQQASFASFSAVSPAQLAITGTALAIALFLCARMAPRLDVAALGRPVARGLGLDYDRLIMQALALVAALVAISTALVGPLTFLGLLAASLARELVPTHRHAWLIPAAALTGALILVAGQFVFERLLGQQSTLSVIVEFFGGLLFIALIFRRRTL</sequence>
<evidence type="ECO:0000256" key="6">
    <source>
        <dbReference type="ARBA" id="ARBA00022989"/>
    </source>
</evidence>
<feature type="transmembrane region" description="Helical" evidence="8">
    <location>
        <begin position="102"/>
        <end position="121"/>
    </location>
</feature>
<keyword evidence="3" id="KW-0813">Transport</keyword>
<feature type="transmembrane region" description="Helical" evidence="8">
    <location>
        <begin position="128"/>
        <end position="146"/>
    </location>
</feature>
<feature type="transmembrane region" description="Helical" evidence="8">
    <location>
        <begin position="222"/>
        <end position="250"/>
    </location>
</feature>
<proteinExistence type="inferred from homology"/>
<comment type="subcellular location">
    <subcellularLocation>
        <location evidence="1">Cell membrane</location>
        <topology evidence="1">Multi-pass membrane protein</topology>
    </subcellularLocation>
</comment>
<protein>
    <submittedName>
        <fullName evidence="9">Iron complex transport system permease protein</fullName>
    </submittedName>
</protein>
<dbReference type="InterPro" id="IPR000522">
    <property type="entry name" value="ABC_transptr_permease_BtuC"/>
</dbReference>
<dbReference type="SUPFAM" id="SSF81345">
    <property type="entry name" value="ABC transporter involved in vitamin B12 uptake, BtuC"/>
    <property type="match status" value="1"/>
</dbReference>
<dbReference type="GO" id="GO:0005886">
    <property type="term" value="C:plasma membrane"/>
    <property type="evidence" value="ECO:0007669"/>
    <property type="project" value="UniProtKB-SubCell"/>
</dbReference>
<feature type="transmembrane region" description="Helical" evidence="8">
    <location>
        <begin position="75"/>
        <end position="96"/>
    </location>
</feature>
<dbReference type="GO" id="GO:0033214">
    <property type="term" value="P:siderophore-iron import into cell"/>
    <property type="evidence" value="ECO:0007669"/>
    <property type="project" value="TreeGrafter"/>
</dbReference>
<evidence type="ECO:0000256" key="4">
    <source>
        <dbReference type="ARBA" id="ARBA00022475"/>
    </source>
</evidence>
<dbReference type="AlphaFoldDB" id="A0A1M6Y8U7"/>
<evidence type="ECO:0000313" key="10">
    <source>
        <dbReference type="Proteomes" id="UP000183974"/>
    </source>
</evidence>
<keyword evidence="10" id="KW-1185">Reference proteome</keyword>
<dbReference type="EMBL" id="FRBR01000001">
    <property type="protein sequence ID" value="SHL14621.1"/>
    <property type="molecule type" value="Genomic_DNA"/>
</dbReference>
<keyword evidence="5 8" id="KW-0812">Transmembrane</keyword>